<feature type="transmembrane region" description="Helical" evidence="8">
    <location>
        <begin position="333"/>
        <end position="351"/>
    </location>
</feature>
<sequence>MQRINQLQVIIFFVMFHFSTFAGFMISPLTKSSSYQGWLVMILAMAGGLIVTYISYSLAKLRPGEFLAHYGKKLVGKWPHYAIMVLYCFFFLHLSSIIVRQISDFLVQTFLPTTPLWVVAGMFSFLVAIAVRSGFEVIFRCASGFFIVIISSAALVPFMVGKELNYNRAIAFITHLDAGSLWNPVITFIPWFGEMFLILFIFPFLAEPEKTYRSVMWSMLISLIFIEIDFILCLLMFGADVTGHFSYPMLEMVRFIRIGDFLENLDPLLVTIWISSVFIKVSLLLYMVLLITSQLLGLKDSRPLSFSFSAIMLVMAIHNTPNSTMLEHFIMKTWPVFAMLVECSPLIYWAVQLFKKSRMTRQQD</sequence>
<evidence type="ECO:0000256" key="8">
    <source>
        <dbReference type="SAM" id="Phobius"/>
    </source>
</evidence>
<dbReference type="RefSeq" id="WP_131015608.1">
    <property type="nucleotide sequence ID" value="NZ_SIRE01000016.1"/>
</dbReference>
<protein>
    <submittedName>
        <fullName evidence="9">Uncharacterized protein</fullName>
    </submittedName>
</protein>
<organism evidence="9 10">
    <name type="scientific">Paenibacillus thalictri</name>
    <dbReference type="NCBI Taxonomy" id="2527873"/>
    <lineage>
        <taxon>Bacteria</taxon>
        <taxon>Bacillati</taxon>
        <taxon>Bacillota</taxon>
        <taxon>Bacilli</taxon>
        <taxon>Bacillales</taxon>
        <taxon>Paenibacillaceae</taxon>
        <taxon>Paenibacillus</taxon>
    </lineage>
</organism>
<dbReference type="GO" id="GO:0009847">
    <property type="term" value="P:spore germination"/>
    <property type="evidence" value="ECO:0007669"/>
    <property type="project" value="InterPro"/>
</dbReference>
<dbReference type="PANTHER" id="PTHR34975">
    <property type="entry name" value="SPORE GERMINATION PROTEIN A2"/>
    <property type="match status" value="1"/>
</dbReference>
<evidence type="ECO:0000256" key="7">
    <source>
        <dbReference type="ARBA" id="ARBA00023136"/>
    </source>
</evidence>
<evidence type="ECO:0000256" key="2">
    <source>
        <dbReference type="ARBA" id="ARBA00007998"/>
    </source>
</evidence>
<feature type="transmembrane region" description="Helical" evidence="8">
    <location>
        <begin position="138"/>
        <end position="161"/>
    </location>
</feature>
<feature type="transmembrane region" description="Helical" evidence="8">
    <location>
        <begin position="270"/>
        <end position="291"/>
    </location>
</feature>
<feature type="transmembrane region" description="Helical" evidence="8">
    <location>
        <begin position="181"/>
        <end position="205"/>
    </location>
</feature>
<comment type="subcellular location">
    <subcellularLocation>
        <location evidence="1">Membrane</location>
        <topology evidence="1">Multi-pass membrane protein</topology>
    </subcellularLocation>
</comment>
<dbReference type="OrthoDB" id="2663238at2"/>
<dbReference type="InterPro" id="IPR004761">
    <property type="entry name" value="Spore_GerAB"/>
</dbReference>
<gene>
    <name evidence="9" type="ORF">EYB31_22145</name>
</gene>
<dbReference type="EMBL" id="SIRE01000016">
    <property type="protein sequence ID" value="TBL75697.1"/>
    <property type="molecule type" value="Genomic_DNA"/>
</dbReference>
<evidence type="ECO:0000313" key="10">
    <source>
        <dbReference type="Proteomes" id="UP000293142"/>
    </source>
</evidence>
<evidence type="ECO:0000256" key="1">
    <source>
        <dbReference type="ARBA" id="ARBA00004141"/>
    </source>
</evidence>
<evidence type="ECO:0000256" key="6">
    <source>
        <dbReference type="ARBA" id="ARBA00022989"/>
    </source>
</evidence>
<feature type="transmembrane region" description="Helical" evidence="8">
    <location>
        <begin position="38"/>
        <end position="59"/>
    </location>
</feature>
<comment type="similarity">
    <text evidence="2">Belongs to the amino acid-polyamine-organocation (APC) superfamily. Spore germination protein (SGP) (TC 2.A.3.9) family.</text>
</comment>
<feature type="transmembrane region" description="Helical" evidence="8">
    <location>
        <begin position="114"/>
        <end position="131"/>
    </location>
</feature>
<evidence type="ECO:0000256" key="5">
    <source>
        <dbReference type="ARBA" id="ARBA00022692"/>
    </source>
</evidence>
<evidence type="ECO:0000256" key="4">
    <source>
        <dbReference type="ARBA" id="ARBA00022544"/>
    </source>
</evidence>
<proteinExistence type="inferred from homology"/>
<dbReference type="GO" id="GO:0016020">
    <property type="term" value="C:membrane"/>
    <property type="evidence" value="ECO:0007669"/>
    <property type="project" value="UniProtKB-SubCell"/>
</dbReference>
<keyword evidence="5 8" id="KW-0812">Transmembrane</keyword>
<dbReference type="NCBIfam" id="TIGR00912">
    <property type="entry name" value="2A0309"/>
    <property type="match status" value="1"/>
</dbReference>
<keyword evidence="7 8" id="KW-0472">Membrane</keyword>
<keyword evidence="6 8" id="KW-1133">Transmembrane helix</keyword>
<dbReference type="Proteomes" id="UP000293142">
    <property type="component" value="Unassembled WGS sequence"/>
</dbReference>
<accession>A0A4Q9DN38</accession>
<keyword evidence="4" id="KW-0309">Germination</keyword>
<name>A0A4Q9DN38_9BACL</name>
<keyword evidence="3" id="KW-0813">Transport</keyword>
<reference evidence="9 10" key="1">
    <citation type="submission" date="2019-02" db="EMBL/GenBank/DDBJ databases">
        <title>Paenibacillus sp. nov., isolated from surface-sterilized tissue of Thalictrum simplex L.</title>
        <authorList>
            <person name="Tuo L."/>
        </authorList>
    </citation>
    <scope>NUCLEOTIDE SEQUENCE [LARGE SCALE GENOMIC DNA]</scope>
    <source>
        <strain evidence="9 10">N2SHLJ1</strain>
    </source>
</reference>
<dbReference type="Pfam" id="PF03845">
    <property type="entry name" value="Spore_permease"/>
    <property type="match status" value="1"/>
</dbReference>
<evidence type="ECO:0000256" key="3">
    <source>
        <dbReference type="ARBA" id="ARBA00022448"/>
    </source>
</evidence>
<comment type="caution">
    <text evidence="9">The sequence shown here is derived from an EMBL/GenBank/DDBJ whole genome shotgun (WGS) entry which is preliminary data.</text>
</comment>
<feature type="transmembrane region" description="Helical" evidence="8">
    <location>
        <begin position="217"/>
        <end position="239"/>
    </location>
</feature>
<keyword evidence="10" id="KW-1185">Reference proteome</keyword>
<feature type="transmembrane region" description="Helical" evidence="8">
    <location>
        <begin position="80"/>
        <end position="102"/>
    </location>
</feature>
<evidence type="ECO:0000313" key="9">
    <source>
        <dbReference type="EMBL" id="TBL75697.1"/>
    </source>
</evidence>
<feature type="transmembrane region" description="Helical" evidence="8">
    <location>
        <begin position="303"/>
        <end position="321"/>
    </location>
</feature>
<dbReference type="PANTHER" id="PTHR34975:SF2">
    <property type="entry name" value="SPORE GERMINATION PROTEIN A2"/>
    <property type="match status" value="1"/>
</dbReference>
<dbReference type="AlphaFoldDB" id="A0A4Q9DN38"/>
<feature type="transmembrane region" description="Helical" evidence="8">
    <location>
        <begin position="7"/>
        <end position="26"/>
    </location>
</feature>